<accession>A0ABQ8WGZ6</accession>
<evidence type="ECO:0000313" key="2">
    <source>
        <dbReference type="Proteomes" id="UP001220256"/>
    </source>
</evidence>
<reference evidence="1 2" key="1">
    <citation type="journal article" date="2023" name="IMA Fungus">
        <title>Comparative genomic study of the Penicillium genus elucidates a diverse pangenome and 15 lateral gene transfer events.</title>
        <authorList>
            <person name="Petersen C."/>
            <person name="Sorensen T."/>
            <person name="Nielsen M.R."/>
            <person name="Sondergaard T.E."/>
            <person name="Sorensen J.L."/>
            <person name="Fitzpatrick D.A."/>
            <person name="Frisvad J.C."/>
            <person name="Nielsen K.L."/>
        </authorList>
    </citation>
    <scope>NUCLEOTIDE SEQUENCE [LARGE SCALE GENOMIC DNA]</scope>
    <source>
        <strain evidence="1 2">IBT 3361</strain>
    </source>
</reference>
<dbReference type="EMBL" id="JAPVEB010000003">
    <property type="protein sequence ID" value="KAJ5269333.1"/>
    <property type="molecule type" value="Genomic_DNA"/>
</dbReference>
<protein>
    <submittedName>
        <fullName evidence="1">Uncharacterized protein</fullName>
    </submittedName>
</protein>
<keyword evidence="2" id="KW-1185">Reference proteome</keyword>
<sequence>MPSDQNFMFPAVEYDIEYSTSMVLGQPLKYKQIISHGWNQPDPDNRTLVACRRSAHLSDFRILPMVMQTFKLVEIAKAFGCAGIALYASAICPPSKIVHIAVEGGNGFLCPHLGQDWSQSSILTDGTALRCQSADCGGTLPRYRRVRPGHRFASINVEILEWLTSLIEEAAMKLT</sequence>
<organism evidence="1 2">
    <name type="scientific">Penicillium chrysogenum</name>
    <name type="common">Penicillium notatum</name>
    <dbReference type="NCBI Taxonomy" id="5076"/>
    <lineage>
        <taxon>Eukaryota</taxon>
        <taxon>Fungi</taxon>
        <taxon>Dikarya</taxon>
        <taxon>Ascomycota</taxon>
        <taxon>Pezizomycotina</taxon>
        <taxon>Eurotiomycetes</taxon>
        <taxon>Eurotiomycetidae</taxon>
        <taxon>Eurotiales</taxon>
        <taxon>Aspergillaceae</taxon>
        <taxon>Penicillium</taxon>
        <taxon>Penicillium chrysogenum species complex</taxon>
    </lineage>
</organism>
<gene>
    <name evidence="1" type="ORF">N7505_005091</name>
</gene>
<evidence type="ECO:0000313" key="1">
    <source>
        <dbReference type="EMBL" id="KAJ5269333.1"/>
    </source>
</evidence>
<name>A0ABQ8WGZ6_PENCH</name>
<comment type="caution">
    <text evidence="1">The sequence shown here is derived from an EMBL/GenBank/DDBJ whole genome shotgun (WGS) entry which is preliminary data.</text>
</comment>
<dbReference type="Proteomes" id="UP001220256">
    <property type="component" value="Unassembled WGS sequence"/>
</dbReference>
<proteinExistence type="predicted"/>